<organism evidence="2 3">
    <name type="scientific">Cystoisospora suis</name>
    <dbReference type="NCBI Taxonomy" id="483139"/>
    <lineage>
        <taxon>Eukaryota</taxon>
        <taxon>Sar</taxon>
        <taxon>Alveolata</taxon>
        <taxon>Apicomplexa</taxon>
        <taxon>Conoidasida</taxon>
        <taxon>Coccidia</taxon>
        <taxon>Eucoccidiorida</taxon>
        <taxon>Eimeriorina</taxon>
        <taxon>Sarcocystidae</taxon>
        <taxon>Cystoisospora</taxon>
    </lineage>
</organism>
<feature type="region of interest" description="Disordered" evidence="1">
    <location>
        <begin position="628"/>
        <end position="661"/>
    </location>
</feature>
<evidence type="ECO:0000313" key="2">
    <source>
        <dbReference type="EMBL" id="PHJ24689.1"/>
    </source>
</evidence>
<feature type="region of interest" description="Disordered" evidence="1">
    <location>
        <begin position="519"/>
        <end position="574"/>
    </location>
</feature>
<feature type="compositionally biased region" description="Basic residues" evidence="1">
    <location>
        <begin position="830"/>
        <end position="841"/>
    </location>
</feature>
<sequence length="858" mass="91501">MTASRLSPNFQLTPKSAGPTEELYYWSDRVAPSDASTVGAAGSQELKYWGKESIHTGSENSLRSPLQYFNNKDEGSNDGKDSEPLYYHLLPGAAAGSSRANQRASCADYITPPVTMRRNVFDCAYKVGDLSSVSKDVPKNTPTLFEFSELPDLRTPYQSNQLLASGVTLISPEGIGPNTNETLQKHLESSTTQSALPETLSTGSASMPPDEGVTSPKVPSKPAGRARGGEASMTQQQHTPIRAAQLQSTVLSSSGNEKSPEKLTYGLPVQTFPLLSPCTSIQATAPPSSVSPRTAESCCPKGGVLDVRGPSFLAKEKTTARASKPDSPFTGNSCSYVPQGGYNSRLPSSPFSEKWRSSKGGATKTDWQQRVHETSPPEQLAHYTAAANGQRRPPGLDGQNRMELAGFHVAGAKPGDVIAKPPVAPPYESKAVPSTPPAISCVNSSGTTVYRCRSPPSPFGRFRSAGIAPTPTILGGAQRTHLAHGVYPTVTSGYVTYPHQQDSNNPVEREGMVVACRSGEGEPVPKQEQYHPSSLPVQAQAQTSSRHAAMLLSPPRASEGDSNHNSNPSCQPAQPQPATYYYEVGQVRAPLLASHVSAGMHYCLPVTEGEVSEGVEGVRVYPADTGEALSATTAPPPPQQHQQETAALSVAPAPHPRAPSAPVAAVGSSLYDVPAAYEIIDPYTGTPQGPRYTDADAIYYLPGGQVPHPPNLLCVNGNSGGDLFHVPPLSQYVLPSQPNLVYQGDYQYVDMVPAPHPPTATTLVVDERSEPQQHADPQPALLVQQHHQGFALPSSANSFYEGSQELFPGPQELFTSSASSRESNGDIHQRKAAGCRRYSRRPTGRKLRSARVWCCSAE</sequence>
<gene>
    <name evidence="2" type="ORF">CSUI_001459</name>
</gene>
<feature type="region of interest" description="Disordered" evidence="1">
    <location>
        <begin position="345"/>
        <end position="377"/>
    </location>
</feature>
<comment type="caution">
    <text evidence="2">The sequence shown here is derived from an EMBL/GenBank/DDBJ whole genome shotgun (WGS) entry which is preliminary data.</text>
</comment>
<accession>A0A2C6LAF1</accession>
<reference evidence="2 3" key="1">
    <citation type="journal article" date="2017" name="Int. J. Parasitol.">
        <title>The genome of the protozoan parasite Cystoisospora suis and a reverse vaccinology approach to identify vaccine candidates.</title>
        <authorList>
            <person name="Palmieri N."/>
            <person name="Shrestha A."/>
            <person name="Ruttkowski B."/>
            <person name="Beck T."/>
            <person name="Vogl C."/>
            <person name="Tomley F."/>
            <person name="Blake D.P."/>
            <person name="Joachim A."/>
        </authorList>
    </citation>
    <scope>NUCLEOTIDE SEQUENCE [LARGE SCALE GENOMIC DNA]</scope>
    <source>
        <strain evidence="2 3">Wien I</strain>
    </source>
</reference>
<feature type="compositionally biased region" description="Basic and acidic residues" evidence="1">
    <location>
        <begin position="71"/>
        <end position="83"/>
    </location>
</feature>
<proteinExistence type="predicted"/>
<feature type="compositionally biased region" description="Polar residues" evidence="1">
    <location>
        <begin position="56"/>
        <end position="70"/>
    </location>
</feature>
<dbReference type="RefSeq" id="XP_067926361.1">
    <property type="nucleotide sequence ID" value="XM_068061665.1"/>
</dbReference>
<feature type="compositionally biased region" description="Low complexity" evidence="1">
    <location>
        <begin position="640"/>
        <end position="652"/>
    </location>
</feature>
<dbReference type="EMBL" id="MIGC01000578">
    <property type="protein sequence ID" value="PHJ24689.1"/>
    <property type="molecule type" value="Genomic_DNA"/>
</dbReference>
<dbReference type="Proteomes" id="UP000221165">
    <property type="component" value="Unassembled WGS sequence"/>
</dbReference>
<feature type="compositionally biased region" description="Polar residues" evidence="1">
    <location>
        <begin position="813"/>
        <end position="822"/>
    </location>
</feature>
<feature type="compositionally biased region" description="Basic and acidic residues" evidence="1">
    <location>
        <begin position="519"/>
        <end position="529"/>
    </location>
</feature>
<feature type="compositionally biased region" description="Polar residues" evidence="1">
    <location>
        <begin position="530"/>
        <end position="546"/>
    </location>
</feature>
<evidence type="ECO:0000256" key="1">
    <source>
        <dbReference type="SAM" id="MobiDB-lite"/>
    </source>
</evidence>
<feature type="region of interest" description="Disordered" evidence="1">
    <location>
        <begin position="175"/>
        <end position="239"/>
    </location>
</feature>
<feature type="compositionally biased region" description="Polar residues" evidence="1">
    <location>
        <begin position="563"/>
        <end position="574"/>
    </location>
</feature>
<feature type="region of interest" description="Disordered" evidence="1">
    <location>
        <begin position="810"/>
        <end position="841"/>
    </location>
</feature>
<dbReference type="AlphaFoldDB" id="A0A2C6LAF1"/>
<feature type="region of interest" description="Disordered" evidence="1">
    <location>
        <begin position="56"/>
        <end position="83"/>
    </location>
</feature>
<feature type="compositionally biased region" description="Polar residues" evidence="1">
    <location>
        <begin position="189"/>
        <end position="205"/>
    </location>
</feature>
<keyword evidence="3" id="KW-1185">Reference proteome</keyword>
<evidence type="ECO:0000313" key="3">
    <source>
        <dbReference type="Proteomes" id="UP000221165"/>
    </source>
</evidence>
<name>A0A2C6LAF1_9APIC</name>
<protein>
    <submittedName>
        <fullName evidence="2">Uncharacterized protein</fullName>
    </submittedName>
</protein>
<dbReference type="VEuPathDB" id="ToxoDB:CSUI_001459"/>
<dbReference type="GeneID" id="94424876"/>